<feature type="domain" description="HTH luxR-type" evidence="4">
    <location>
        <begin position="285"/>
        <end position="350"/>
    </location>
</feature>
<dbReference type="Proteomes" id="UP000175706">
    <property type="component" value="Unassembled WGS sequence"/>
</dbReference>
<dbReference type="PRINTS" id="PR00038">
    <property type="entry name" value="HTHLUXR"/>
</dbReference>
<evidence type="ECO:0000256" key="3">
    <source>
        <dbReference type="ARBA" id="ARBA00023163"/>
    </source>
</evidence>
<dbReference type="PATRIC" id="fig|86662.25.peg.3889"/>
<dbReference type="InterPro" id="IPR036388">
    <property type="entry name" value="WH-like_DNA-bd_sf"/>
</dbReference>
<evidence type="ECO:0000313" key="6">
    <source>
        <dbReference type="Proteomes" id="UP000175706"/>
    </source>
</evidence>
<dbReference type="Gene3D" id="1.10.10.10">
    <property type="entry name" value="Winged helix-like DNA-binding domain superfamily/Winged helix DNA-binding domain"/>
    <property type="match status" value="1"/>
</dbReference>
<reference evidence="5 6" key="1">
    <citation type="submission" date="2016-05" db="EMBL/GenBank/DDBJ databases">
        <title>Bacillus thuringiensis and Bacillus weihenstephanensis as novel biocontrol agents of wilt causing Verticillium species.</title>
        <authorList>
            <person name="Hollensteiner J."/>
            <person name="Wemheuer F."/>
            <person name="Harting R."/>
            <person name="Kolarzyk A."/>
            <person name="Diaz-Valerio S."/>
            <person name="Poehlein A."/>
            <person name="Brzuszkiewicz E."/>
            <person name="Nesemann K."/>
            <person name="Braus-Stromeyer S."/>
            <person name="Braus G."/>
            <person name="Daniel R."/>
            <person name="Liesegang H."/>
        </authorList>
    </citation>
    <scope>NUCLEOTIDE SEQUENCE [LARGE SCALE GENOMIC DNA]</scope>
    <source>
        <strain evidence="5 6">GOE8</strain>
    </source>
</reference>
<organism evidence="5 6">
    <name type="scientific">Bacillus mycoides</name>
    <dbReference type="NCBI Taxonomy" id="1405"/>
    <lineage>
        <taxon>Bacteria</taxon>
        <taxon>Bacillati</taxon>
        <taxon>Bacillota</taxon>
        <taxon>Bacilli</taxon>
        <taxon>Bacillales</taxon>
        <taxon>Bacillaceae</taxon>
        <taxon>Bacillus</taxon>
        <taxon>Bacillus cereus group</taxon>
    </lineage>
</organism>
<accession>A0A1E8B415</accession>
<dbReference type="PANTHER" id="PTHR44688">
    <property type="entry name" value="DNA-BINDING TRANSCRIPTIONAL ACTIVATOR DEVR_DOSR"/>
    <property type="match status" value="1"/>
</dbReference>
<keyword evidence="1" id="KW-0805">Transcription regulation</keyword>
<dbReference type="PANTHER" id="PTHR44688:SF16">
    <property type="entry name" value="DNA-BINDING TRANSCRIPTIONAL ACTIVATOR DEVR_DOSR"/>
    <property type="match status" value="1"/>
</dbReference>
<evidence type="ECO:0000313" key="5">
    <source>
        <dbReference type="EMBL" id="OFD74473.1"/>
    </source>
</evidence>
<dbReference type="RefSeq" id="WP_070144518.1">
    <property type="nucleotide sequence ID" value="NZ_LXLT01000060.1"/>
</dbReference>
<evidence type="ECO:0000256" key="1">
    <source>
        <dbReference type="ARBA" id="ARBA00023015"/>
    </source>
</evidence>
<dbReference type="GO" id="GO:0006355">
    <property type="term" value="P:regulation of DNA-templated transcription"/>
    <property type="evidence" value="ECO:0007669"/>
    <property type="project" value="InterPro"/>
</dbReference>
<dbReference type="EMBL" id="LXLT01000060">
    <property type="protein sequence ID" value="OFD74473.1"/>
    <property type="molecule type" value="Genomic_DNA"/>
</dbReference>
<protein>
    <submittedName>
        <fullName evidence="5">Helix-turn-helix transcriptional regulator</fullName>
    </submittedName>
</protein>
<dbReference type="AlphaFoldDB" id="A0A1E8B415"/>
<evidence type="ECO:0000259" key="4">
    <source>
        <dbReference type="PROSITE" id="PS50043"/>
    </source>
</evidence>
<dbReference type="SUPFAM" id="SSF46894">
    <property type="entry name" value="C-terminal effector domain of the bipartite response regulators"/>
    <property type="match status" value="1"/>
</dbReference>
<dbReference type="Pfam" id="PF00196">
    <property type="entry name" value="GerE"/>
    <property type="match status" value="1"/>
</dbReference>
<sequence>MYEKLKREMKILMNSKSSIRTFRKGFLNLIRKEIKFDAACFTAIDPNTFLSIGAHTDVRVENIHPQLFLNEFLEDDYNKFEYLAQKNVNVASLSMATNGELMKSSRYRNVLKPANFGDELRAVCMSKGKCFGHVSLFRDNMSSVFHNDDCKYLSIIAPIVGDVLRDSVIKPSLEEKVVGTGIIIFNEEFELLHWNQDGSDWLSNLRMYEQLNTKEIPRPIRAVCSKVKANGYNAEFTSKEERVCIPLAYGHFLIVRASRLESSIGFHDRYVVLFERARPEEIFPLITEVYSLTTREKQVIRKIFKGMSTKELAEELCISIYTVQDHLKSIFEKVGVRSRNELVWEVFSKFCCDIDTSK</sequence>
<dbReference type="SMART" id="SM00421">
    <property type="entry name" value="HTH_LUXR"/>
    <property type="match status" value="1"/>
</dbReference>
<keyword evidence="3" id="KW-0804">Transcription</keyword>
<dbReference type="CDD" id="cd06170">
    <property type="entry name" value="LuxR_C_like"/>
    <property type="match status" value="1"/>
</dbReference>
<proteinExistence type="predicted"/>
<keyword evidence="2" id="KW-0238">DNA-binding</keyword>
<dbReference type="PROSITE" id="PS50043">
    <property type="entry name" value="HTH_LUXR_2"/>
    <property type="match status" value="1"/>
</dbReference>
<gene>
    <name evidence="5" type="ORF">BWGOE8_37850</name>
</gene>
<evidence type="ECO:0000256" key="2">
    <source>
        <dbReference type="ARBA" id="ARBA00023125"/>
    </source>
</evidence>
<comment type="caution">
    <text evidence="5">The sequence shown here is derived from an EMBL/GenBank/DDBJ whole genome shotgun (WGS) entry which is preliminary data.</text>
</comment>
<name>A0A1E8B415_BACMY</name>
<dbReference type="InterPro" id="IPR000792">
    <property type="entry name" value="Tscrpt_reg_LuxR_C"/>
</dbReference>
<dbReference type="GO" id="GO:0003677">
    <property type="term" value="F:DNA binding"/>
    <property type="evidence" value="ECO:0007669"/>
    <property type="project" value="UniProtKB-KW"/>
</dbReference>
<dbReference type="InterPro" id="IPR016032">
    <property type="entry name" value="Sig_transdc_resp-reg_C-effctor"/>
</dbReference>